<comment type="subcellular location">
    <subcellularLocation>
        <location evidence="1">Membrane</location>
        <topology evidence="1">Multi-pass membrane protein</topology>
    </subcellularLocation>
</comment>
<keyword evidence="5 7" id="KW-0472">Membrane</keyword>
<feature type="compositionally biased region" description="Low complexity" evidence="6">
    <location>
        <begin position="1057"/>
        <end position="1085"/>
    </location>
</feature>
<dbReference type="AlphaFoldDB" id="A0AA39D3L5"/>
<evidence type="ECO:0000256" key="4">
    <source>
        <dbReference type="ARBA" id="ARBA00022989"/>
    </source>
</evidence>
<evidence type="ECO:0000256" key="1">
    <source>
        <dbReference type="ARBA" id="ARBA00004141"/>
    </source>
</evidence>
<dbReference type="SUPFAM" id="SSF53474">
    <property type="entry name" value="alpha/beta-Hydrolases"/>
    <property type="match status" value="1"/>
</dbReference>
<feature type="compositionally biased region" description="Polar residues" evidence="6">
    <location>
        <begin position="192"/>
        <end position="207"/>
    </location>
</feature>
<name>A0AA39D3L5_9EURO</name>
<feature type="compositionally biased region" description="Polar residues" evidence="6">
    <location>
        <begin position="1139"/>
        <end position="1161"/>
    </location>
</feature>
<gene>
    <name evidence="8" type="ORF">H2204_001509</name>
</gene>
<dbReference type="InterPro" id="IPR007941">
    <property type="entry name" value="DUF726"/>
</dbReference>
<feature type="compositionally biased region" description="Basic and acidic residues" evidence="6">
    <location>
        <begin position="1165"/>
        <end position="1183"/>
    </location>
</feature>
<evidence type="ECO:0000313" key="8">
    <source>
        <dbReference type="EMBL" id="KAJ9644158.1"/>
    </source>
</evidence>
<organism evidence="8 9">
    <name type="scientific">Knufia peltigerae</name>
    <dbReference type="NCBI Taxonomy" id="1002370"/>
    <lineage>
        <taxon>Eukaryota</taxon>
        <taxon>Fungi</taxon>
        <taxon>Dikarya</taxon>
        <taxon>Ascomycota</taxon>
        <taxon>Pezizomycotina</taxon>
        <taxon>Eurotiomycetes</taxon>
        <taxon>Chaetothyriomycetidae</taxon>
        <taxon>Chaetothyriales</taxon>
        <taxon>Trichomeriaceae</taxon>
        <taxon>Knufia</taxon>
    </lineage>
</organism>
<comment type="caution">
    <text evidence="8">The sequence shown here is derived from an EMBL/GenBank/DDBJ whole genome shotgun (WGS) entry which is preliminary data.</text>
</comment>
<dbReference type="PANTHER" id="PTHR17920">
    <property type="entry name" value="TRANSMEMBRANE AND COILED-COIL DOMAIN-CONTAINING PROTEIN 4 TMCO4"/>
    <property type="match status" value="1"/>
</dbReference>
<accession>A0AA39D3L5</accession>
<feature type="compositionally biased region" description="Basic and acidic residues" evidence="6">
    <location>
        <begin position="61"/>
        <end position="82"/>
    </location>
</feature>
<comment type="similarity">
    <text evidence="2">Belongs to the TMCO4 family.</text>
</comment>
<evidence type="ECO:0000256" key="5">
    <source>
        <dbReference type="ARBA" id="ARBA00023136"/>
    </source>
</evidence>
<evidence type="ECO:0000256" key="2">
    <source>
        <dbReference type="ARBA" id="ARBA00009824"/>
    </source>
</evidence>
<feature type="compositionally biased region" description="Low complexity" evidence="6">
    <location>
        <begin position="428"/>
        <end position="443"/>
    </location>
</feature>
<feature type="compositionally biased region" description="Basic and acidic residues" evidence="6">
    <location>
        <begin position="447"/>
        <end position="468"/>
    </location>
</feature>
<evidence type="ECO:0000256" key="3">
    <source>
        <dbReference type="ARBA" id="ARBA00022692"/>
    </source>
</evidence>
<evidence type="ECO:0000313" key="9">
    <source>
        <dbReference type="Proteomes" id="UP001172681"/>
    </source>
</evidence>
<dbReference type="InterPro" id="IPR029058">
    <property type="entry name" value="AB_hydrolase_fold"/>
</dbReference>
<dbReference type="EMBL" id="JAPDRN010000006">
    <property type="protein sequence ID" value="KAJ9644158.1"/>
    <property type="molecule type" value="Genomic_DNA"/>
</dbReference>
<keyword evidence="9" id="KW-1185">Reference proteome</keyword>
<feature type="region of interest" description="Disordered" evidence="6">
    <location>
        <begin position="1"/>
        <end position="227"/>
    </location>
</feature>
<feature type="transmembrane region" description="Helical" evidence="7">
    <location>
        <begin position="557"/>
        <end position="579"/>
    </location>
</feature>
<proteinExistence type="inferred from homology"/>
<evidence type="ECO:0000256" key="7">
    <source>
        <dbReference type="SAM" id="Phobius"/>
    </source>
</evidence>
<feature type="region of interest" description="Disordered" evidence="6">
    <location>
        <begin position="272"/>
        <end position="306"/>
    </location>
</feature>
<feature type="region of interest" description="Disordered" evidence="6">
    <location>
        <begin position="416"/>
        <end position="468"/>
    </location>
</feature>
<evidence type="ECO:0000256" key="6">
    <source>
        <dbReference type="SAM" id="MobiDB-lite"/>
    </source>
</evidence>
<sequence>MNGDITLQRDSTAEDSRIEPPRRDGPSTSPGEPELDDFGLPKKPVSAASPLDPDDSDDDSDAFHDAEPTTEDRNPGLEKSHPENGNGVTGEEERAGVVEGDTSQAAKSAPDEDEGSRAEESVPTQVTSMEDKSFQHENGALPVAPNLATSEIGIGSQNAAEGDTAASPNKPGTAPSIPVPKREIKPEEPAVSSWSHQRQLATATSPTAEDEEEEEEEEEEWQAMPALDEFDIYDDNGRIVAKGNRQTEQESNAYSGLGGAGKGYTKLQLDEDAQSATSMDEDTNYLFQNGEKPKQIGDEDEDEDEQRDALTQLQATKDLLTEGQRIAYVGVVRLTIHKMFNALGNLEKTRSIRSEIMKSIESMDMWGQTIMLRLYAHMDIDPAEQIMIEQLAEHGVEPSDLVTPLMINAKIANPMADDRKSGDLKPASIQTRNSTTSRTSITSGDSKQTEEADKGEEVPEVHGPEDMPHSKQIELDLRWTVLCDLFLVLISGSDYDARSRRLLERVGSAMQITWVQICRFEKRVIDALEMQEDEHKENWDESENLEKRRKLGLKRKYMYMGLATVGGGLVIGLSAGLLAPVIGAGLAAGFTTIGVTGTAGFLGGVGGAALITSAATAAGGTIAVRASDRRTGHVKTFEYRPLHNNKRLNLILTVAGWMNGKVDDVRLPYSTIDPVMGDIYSLLWEPEMLRSMGETINILATEALTQTIQQVLGSTILITLMASIQLPIILSKLAYLIDNPWSVSLDRANAAGLILADSLIDRHLGQRPITLVGFSLGSRVIFSCLKELSRRGAYGIVQNVYLFGSPIVAKKEEYLRARSVVSGRFLNGYASNDWILGYLFRATAGGIMRVAGLAAVEDVPGIENVDVSSMVNGHMAYRAAMPRLMREVGWEVESDEFTEIEDPDPENHAKRQRELIQEIDEARRKAEEKPDKTRFGFFKRGKLAEKKGWETYDANATHHRRSTDTSQQPGNEGDGNILFDIDAIRKELESEMIEVRELDSTLPPMQITTIQNGEKHVEYLRLPPNMKPEEVARMNLPPRPDEIDVHFPQPLPVRPARVSSLRPSAQSSPQRSPWSSPQRSPQRSPQPSPGLDGRTSFAYSEPRELVSTLPPLTLSPSLNRPESHSAPSITRPESKQHATEPSTSEWNRFSNPSTEGLSSPTIDLDLERNAWADDKDPSDHDRGGISMTFE</sequence>
<feature type="compositionally biased region" description="Acidic residues" evidence="6">
    <location>
        <begin position="208"/>
        <end position="221"/>
    </location>
</feature>
<reference evidence="8" key="1">
    <citation type="submission" date="2022-10" db="EMBL/GenBank/DDBJ databases">
        <title>Culturing micro-colonial fungi from biological soil crusts in the Mojave desert and describing Neophaeococcomyces mojavensis, and introducing the new genera and species Taxawa tesnikishii.</title>
        <authorList>
            <person name="Kurbessoian T."/>
            <person name="Stajich J.E."/>
        </authorList>
    </citation>
    <scope>NUCLEOTIDE SEQUENCE</scope>
    <source>
        <strain evidence="8">TK_35</strain>
    </source>
</reference>
<keyword evidence="3 7" id="KW-0812">Transmembrane</keyword>
<keyword evidence="4 7" id="KW-1133">Transmembrane helix</keyword>
<dbReference type="Pfam" id="PF05277">
    <property type="entry name" value="DUF726"/>
    <property type="match status" value="1"/>
</dbReference>
<dbReference type="Proteomes" id="UP001172681">
    <property type="component" value="Unassembled WGS sequence"/>
</dbReference>
<protein>
    <recommendedName>
        <fullName evidence="10">DUF726-domain-containing protein</fullName>
    </recommendedName>
</protein>
<feature type="region of interest" description="Disordered" evidence="6">
    <location>
        <begin position="954"/>
        <end position="977"/>
    </location>
</feature>
<feature type="compositionally biased region" description="Basic and acidic residues" evidence="6">
    <location>
        <begin position="11"/>
        <end position="25"/>
    </location>
</feature>
<feature type="region of interest" description="Disordered" evidence="6">
    <location>
        <begin position="1030"/>
        <end position="1190"/>
    </location>
</feature>
<feature type="compositionally biased region" description="Low complexity" evidence="6">
    <location>
        <begin position="1107"/>
        <end position="1118"/>
    </location>
</feature>
<dbReference type="PANTHER" id="PTHR17920:SF3">
    <property type="entry name" value="TRANSMEMBRANE AND COILED-COIL DOMAIN-CONTAINING PROTEIN 4"/>
    <property type="match status" value="1"/>
</dbReference>
<evidence type="ECO:0008006" key="10">
    <source>
        <dbReference type="Google" id="ProtNLM"/>
    </source>
</evidence>
<dbReference type="GO" id="GO:0016020">
    <property type="term" value="C:membrane"/>
    <property type="evidence" value="ECO:0007669"/>
    <property type="project" value="UniProtKB-SubCell"/>
</dbReference>